<accession>A0A9D2DRY1</accession>
<evidence type="ECO:0000256" key="1">
    <source>
        <dbReference type="ARBA" id="ARBA00023015"/>
    </source>
</evidence>
<feature type="domain" description="HTH lacI-type" evidence="4">
    <location>
        <begin position="3"/>
        <end position="45"/>
    </location>
</feature>
<dbReference type="SMART" id="SM00354">
    <property type="entry name" value="HTH_LACI"/>
    <property type="match status" value="1"/>
</dbReference>
<evidence type="ECO:0000313" key="6">
    <source>
        <dbReference type="Proteomes" id="UP000824041"/>
    </source>
</evidence>
<dbReference type="EMBL" id="DXBU01000065">
    <property type="protein sequence ID" value="HIZ22102.1"/>
    <property type="molecule type" value="Genomic_DNA"/>
</dbReference>
<dbReference type="PROSITE" id="PS50932">
    <property type="entry name" value="HTH_LACI_2"/>
    <property type="match status" value="1"/>
</dbReference>
<dbReference type="PANTHER" id="PTHR30146">
    <property type="entry name" value="LACI-RELATED TRANSCRIPTIONAL REPRESSOR"/>
    <property type="match status" value="1"/>
</dbReference>
<dbReference type="InterPro" id="IPR046335">
    <property type="entry name" value="LacI/GalR-like_sensor"/>
</dbReference>
<dbReference type="Pfam" id="PF00356">
    <property type="entry name" value="LacI"/>
    <property type="match status" value="1"/>
</dbReference>
<dbReference type="GO" id="GO:0003700">
    <property type="term" value="F:DNA-binding transcription factor activity"/>
    <property type="evidence" value="ECO:0007669"/>
    <property type="project" value="TreeGrafter"/>
</dbReference>
<dbReference type="SUPFAM" id="SSF53822">
    <property type="entry name" value="Periplasmic binding protein-like I"/>
    <property type="match status" value="1"/>
</dbReference>
<keyword evidence="3" id="KW-0804">Transcription</keyword>
<dbReference type="SUPFAM" id="SSF47413">
    <property type="entry name" value="lambda repressor-like DNA-binding domains"/>
    <property type="match status" value="1"/>
</dbReference>
<dbReference type="Gene3D" id="3.40.50.2300">
    <property type="match status" value="2"/>
</dbReference>
<dbReference type="CDD" id="cd01392">
    <property type="entry name" value="HTH_LacI"/>
    <property type="match status" value="1"/>
</dbReference>
<keyword evidence="2" id="KW-0238">DNA-binding</keyword>
<dbReference type="GO" id="GO:0000976">
    <property type="term" value="F:transcription cis-regulatory region binding"/>
    <property type="evidence" value="ECO:0007669"/>
    <property type="project" value="TreeGrafter"/>
</dbReference>
<dbReference type="CDD" id="cd06267">
    <property type="entry name" value="PBP1_LacI_sugar_binding-like"/>
    <property type="match status" value="1"/>
</dbReference>
<dbReference type="PANTHER" id="PTHR30146:SF109">
    <property type="entry name" value="HTH-TYPE TRANSCRIPTIONAL REGULATOR GALS"/>
    <property type="match status" value="1"/>
</dbReference>
<gene>
    <name evidence="5" type="ORF">IAA21_04790</name>
</gene>
<reference evidence="5" key="1">
    <citation type="journal article" date="2021" name="PeerJ">
        <title>Extensive microbial diversity within the chicken gut microbiome revealed by metagenomics and culture.</title>
        <authorList>
            <person name="Gilroy R."/>
            <person name="Ravi A."/>
            <person name="Getino M."/>
            <person name="Pursley I."/>
            <person name="Horton D.L."/>
            <person name="Alikhan N.F."/>
            <person name="Baker D."/>
            <person name="Gharbi K."/>
            <person name="Hall N."/>
            <person name="Watson M."/>
            <person name="Adriaenssens E.M."/>
            <person name="Foster-Nyarko E."/>
            <person name="Jarju S."/>
            <person name="Secka A."/>
            <person name="Antonio M."/>
            <person name="Oren A."/>
            <person name="Chaudhuri R.R."/>
            <person name="La Ragione R."/>
            <person name="Hildebrand F."/>
            <person name="Pallen M.J."/>
        </authorList>
    </citation>
    <scope>NUCLEOTIDE SEQUENCE</scope>
    <source>
        <strain evidence="5">14324</strain>
    </source>
</reference>
<sequence>MKVKSVDIARKLNLSKATVSLALNNRPGVSEKTKEKVQKCLIEMGGAETGRPAVKQMIKIIIINNHLGLIQNSELDLWTDVFSVFDREIRRLGYSLGLTYVGQDQREVQQVIKEANEENVAGVILDATEMRPEEIEPFRGIKKPMVIYDNDLSEEYHCIAVDGVTAIRNVVDLLVARGCRDIKYLANKVDIYNFRQRRAGYRAGLRKNRLELREDSIYPIGERIEDIYENMKHYLDHHRLPDAFIMENYQVSMGVMRAFRERKIAVPQEVSLVGVDELPDYLTGDFLLTTVRVEHAERARAVMMFLEQEMKGALSAKFKIYSNCDLIPGNSVR</sequence>
<dbReference type="InterPro" id="IPR028082">
    <property type="entry name" value="Peripla_BP_I"/>
</dbReference>
<evidence type="ECO:0000313" key="5">
    <source>
        <dbReference type="EMBL" id="HIZ22102.1"/>
    </source>
</evidence>
<dbReference type="InterPro" id="IPR000843">
    <property type="entry name" value="HTH_LacI"/>
</dbReference>
<dbReference type="Pfam" id="PF13377">
    <property type="entry name" value="Peripla_BP_3"/>
    <property type="match status" value="1"/>
</dbReference>
<keyword evidence="1" id="KW-0805">Transcription regulation</keyword>
<dbReference type="AlphaFoldDB" id="A0A9D2DRY1"/>
<evidence type="ECO:0000256" key="2">
    <source>
        <dbReference type="ARBA" id="ARBA00023125"/>
    </source>
</evidence>
<organism evidence="5 6">
    <name type="scientific">Candidatus Blautia faecigallinarum</name>
    <dbReference type="NCBI Taxonomy" id="2838488"/>
    <lineage>
        <taxon>Bacteria</taxon>
        <taxon>Bacillati</taxon>
        <taxon>Bacillota</taxon>
        <taxon>Clostridia</taxon>
        <taxon>Lachnospirales</taxon>
        <taxon>Lachnospiraceae</taxon>
        <taxon>Blautia</taxon>
    </lineage>
</organism>
<dbReference type="Gene3D" id="1.10.260.40">
    <property type="entry name" value="lambda repressor-like DNA-binding domains"/>
    <property type="match status" value="1"/>
</dbReference>
<name>A0A9D2DRY1_9FIRM</name>
<dbReference type="InterPro" id="IPR010982">
    <property type="entry name" value="Lambda_DNA-bd_dom_sf"/>
</dbReference>
<comment type="caution">
    <text evidence="5">The sequence shown here is derived from an EMBL/GenBank/DDBJ whole genome shotgun (WGS) entry which is preliminary data.</text>
</comment>
<dbReference type="Proteomes" id="UP000824041">
    <property type="component" value="Unassembled WGS sequence"/>
</dbReference>
<reference evidence="5" key="2">
    <citation type="submission" date="2021-04" db="EMBL/GenBank/DDBJ databases">
        <authorList>
            <person name="Gilroy R."/>
        </authorList>
    </citation>
    <scope>NUCLEOTIDE SEQUENCE</scope>
    <source>
        <strain evidence="5">14324</strain>
    </source>
</reference>
<evidence type="ECO:0000256" key="3">
    <source>
        <dbReference type="ARBA" id="ARBA00023163"/>
    </source>
</evidence>
<proteinExistence type="predicted"/>
<evidence type="ECO:0000259" key="4">
    <source>
        <dbReference type="PROSITE" id="PS50932"/>
    </source>
</evidence>
<protein>
    <submittedName>
        <fullName evidence="5">LacI family transcriptional regulator</fullName>
    </submittedName>
</protein>